<dbReference type="EMBL" id="MNCJ02000320">
    <property type="protein sequence ID" value="KAF5804581.1"/>
    <property type="molecule type" value="Genomic_DNA"/>
</dbReference>
<evidence type="ECO:0000313" key="2">
    <source>
        <dbReference type="Proteomes" id="UP000215914"/>
    </source>
</evidence>
<proteinExistence type="predicted"/>
<name>A0A9K3IWS8_HELAN</name>
<gene>
    <name evidence="1" type="ORF">HanXRQr2_Chr05g0198741</name>
</gene>
<dbReference type="AlphaFoldDB" id="A0A9K3IWS8"/>
<protein>
    <submittedName>
        <fullName evidence="1">Uncharacterized protein</fullName>
    </submittedName>
</protein>
<dbReference type="Proteomes" id="UP000215914">
    <property type="component" value="Unassembled WGS sequence"/>
</dbReference>
<organism evidence="1 2">
    <name type="scientific">Helianthus annuus</name>
    <name type="common">Common sunflower</name>
    <dbReference type="NCBI Taxonomy" id="4232"/>
    <lineage>
        <taxon>Eukaryota</taxon>
        <taxon>Viridiplantae</taxon>
        <taxon>Streptophyta</taxon>
        <taxon>Embryophyta</taxon>
        <taxon>Tracheophyta</taxon>
        <taxon>Spermatophyta</taxon>
        <taxon>Magnoliopsida</taxon>
        <taxon>eudicotyledons</taxon>
        <taxon>Gunneridae</taxon>
        <taxon>Pentapetalae</taxon>
        <taxon>asterids</taxon>
        <taxon>campanulids</taxon>
        <taxon>Asterales</taxon>
        <taxon>Asteraceae</taxon>
        <taxon>Asteroideae</taxon>
        <taxon>Heliantheae alliance</taxon>
        <taxon>Heliantheae</taxon>
        <taxon>Helianthus</taxon>
    </lineage>
</organism>
<reference evidence="1" key="1">
    <citation type="journal article" date="2017" name="Nature">
        <title>The sunflower genome provides insights into oil metabolism, flowering and Asterid evolution.</title>
        <authorList>
            <person name="Badouin H."/>
            <person name="Gouzy J."/>
            <person name="Grassa C.J."/>
            <person name="Murat F."/>
            <person name="Staton S.E."/>
            <person name="Cottret L."/>
            <person name="Lelandais-Briere C."/>
            <person name="Owens G.L."/>
            <person name="Carrere S."/>
            <person name="Mayjonade B."/>
            <person name="Legrand L."/>
            <person name="Gill N."/>
            <person name="Kane N.C."/>
            <person name="Bowers J.E."/>
            <person name="Hubner S."/>
            <person name="Bellec A."/>
            <person name="Berard A."/>
            <person name="Berges H."/>
            <person name="Blanchet N."/>
            <person name="Boniface M.C."/>
            <person name="Brunel D."/>
            <person name="Catrice O."/>
            <person name="Chaidir N."/>
            <person name="Claudel C."/>
            <person name="Donnadieu C."/>
            <person name="Faraut T."/>
            <person name="Fievet G."/>
            <person name="Helmstetter N."/>
            <person name="King M."/>
            <person name="Knapp S.J."/>
            <person name="Lai Z."/>
            <person name="Le Paslier M.C."/>
            <person name="Lippi Y."/>
            <person name="Lorenzon L."/>
            <person name="Mandel J.R."/>
            <person name="Marage G."/>
            <person name="Marchand G."/>
            <person name="Marquand E."/>
            <person name="Bret-Mestries E."/>
            <person name="Morien E."/>
            <person name="Nambeesan S."/>
            <person name="Nguyen T."/>
            <person name="Pegot-Espagnet P."/>
            <person name="Pouilly N."/>
            <person name="Raftis F."/>
            <person name="Sallet E."/>
            <person name="Schiex T."/>
            <person name="Thomas J."/>
            <person name="Vandecasteele C."/>
            <person name="Vares D."/>
            <person name="Vear F."/>
            <person name="Vautrin S."/>
            <person name="Crespi M."/>
            <person name="Mangin B."/>
            <person name="Burke J.M."/>
            <person name="Salse J."/>
            <person name="Munos S."/>
            <person name="Vincourt P."/>
            <person name="Rieseberg L.H."/>
            <person name="Langlade N.B."/>
        </authorList>
    </citation>
    <scope>NUCLEOTIDE SEQUENCE</scope>
    <source>
        <tissue evidence="1">Leaves</tissue>
    </source>
</reference>
<dbReference type="Gramene" id="mRNA:HanXRQr2_Chr05g0198741">
    <property type="protein sequence ID" value="mRNA:HanXRQr2_Chr05g0198741"/>
    <property type="gene ID" value="HanXRQr2_Chr05g0198741"/>
</dbReference>
<accession>A0A9K3IWS8</accession>
<reference evidence="1" key="2">
    <citation type="submission" date="2020-06" db="EMBL/GenBank/DDBJ databases">
        <title>Helianthus annuus Genome sequencing and assembly Release 2.</title>
        <authorList>
            <person name="Gouzy J."/>
            <person name="Langlade N."/>
            <person name="Munos S."/>
        </authorList>
    </citation>
    <scope>NUCLEOTIDE SEQUENCE</scope>
    <source>
        <tissue evidence="1">Leaves</tissue>
    </source>
</reference>
<sequence>MEGIYSPNAYCQFVWELFNDPERFRCRSTAATITTVIRPIYHMPFMLQ</sequence>
<keyword evidence="2" id="KW-1185">Reference proteome</keyword>
<comment type="caution">
    <text evidence="1">The sequence shown here is derived from an EMBL/GenBank/DDBJ whole genome shotgun (WGS) entry which is preliminary data.</text>
</comment>
<evidence type="ECO:0000313" key="1">
    <source>
        <dbReference type="EMBL" id="KAF5804581.1"/>
    </source>
</evidence>